<dbReference type="PROSITE" id="PS50011">
    <property type="entry name" value="PROTEIN_KINASE_DOM"/>
    <property type="match status" value="1"/>
</dbReference>
<comment type="catalytic activity">
    <reaction evidence="4">
        <text>L-threonyl-[protein] + ATP = O-phospho-L-threonyl-[protein] + ADP + H(+)</text>
        <dbReference type="Rhea" id="RHEA:46608"/>
        <dbReference type="Rhea" id="RHEA-COMP:11060"/>
        <dbReference type="Rhea" id="RHEA-COMP:11605"/>
        <dbReference type="ChEBI" id="CHEBI:15378"/>
        <dbReference type="ChEBI" id="CHEBI:30013"/>
        <dbReference type="ChEBI" id="CHEBI:30616"/>
        <dbReference type="ChEBI" id="CHEBI:61977"/>
        <dbReference type="ChEBI" id="CHEBI:456216"/>
    </reaction>
</comment>
<evidence type="ECO:0000313" key="7">
    <source>
        <dbReference type="EMBL" id="KRH11614.1"/>
    </source>
</evidence>
<dbReference type="PROSITE" id="PS00108">
    <property type="entry name" value="PROTEIN_KINASE_ST"/>
    <property type="match status" value="1"/>
</dbReference>
<evidence type="ECO:0000256" key="4">
    <source>
        <dbReference type="ARBA" id="ARBA00047951"/>
    </source>
</evidence>
<dbReference type="GO" id="GO:0004672">
    <property type="term" value="F:protein kinase activity"/>
    <property type="evidence" value="ECO:0007669"/>
    <property type="project" value="InterPro"/>
</dbReference>
<dbReference type="InParanoid" id="A0A0R0FZL0"/>
<dbReference type="Gramene" id="KRH11614">
    <property type="protein sequence ID" value="KRH11614"/>
    <property type="gene ID" value="GLYMA_15G120600"/>
</dbReference>
<evidence type="ECO:0000256" key="1">
    <source>
        <dbReference type="ARBA" id="ARBA00022741"/>
    </source>
</evidence>
<dbReference type="EnsemblPlants" id="KRH11614">
    <property type="protein sequence ID" value="KRH11614"/>
    <property type="gene ID" value="GLYMA_15G120600"/>
</dbReference>
<evidence type="ECO:0000256" key="5">
    <source>
        <dbReference type="SAM" id="MobiDB-lite"/>
    </source>
</evidence>
<dbReference type="Gene3D" id="1.10.510.10">
    <property type="entry name" value="Transferase(Phosphotransferase) domain 1"/>
    <property type="match status" value="1"/>
</dbReference>
<sequence>MDILSSSQIKFSYTRNVLQKKWRIIVRTKVVFGEVNDDKVKLFSLEGLEKATDNFNKNRVLGKGGQGKGMLIDGKIIALLGSCLETEISLLVYEFIPNGNLFEYLHGQNEDLPMTWEMRLRIATKVAGALFYLHLAASRPIYHRDIKTTNILLDEKYRAKVADFVVQGTFGYMDPEYFHNSQFTEKSVYSFGVVLVELLTGQKPISLLRPEEAKSLVIFHSLVMKEGEKEHIMAVANLAGRCLELNGKKPPTMKEVTMELEGIRKLEGKSNTLERHDDLEHVPTEDYQI</sequence>
<evidence type="ECO:0000256" key="3">
    <source>
        <dbReference type="ARBA" id="ARBA00047558"/>
    </source>
</evidence>
<keyword evidence="1" id="KW-0547">Nucleotide-binding</keyword>
<dbReference type="SUPFAM" id="SSF56112">
    <property type="entry name" value="Protein kinase-like (PK-like)"/>
    <property type="match status" value="1"/>
</dbReference>
<evidence type="ECO:0000313" key="9">
    <source>
        <dbReference type="Proteomes" id="UP000008827"/>
    </source>
</evidence>
<keyword evidence="9" id="KW-1185">Reference proteome</keyword>
<dbReference type="SMR" id="A0A0R0FZL0"/>
<reference evidence="7" key="3">
    <citation type="submission" date="2018-07" db="EMBL/GenBank/DDBJ databases">
        <title>WGS assembly of Glycine max.</title>
        <authorList>
            <person name="Schmutz J."/>
            <person name="Cannon S."/>
            <person name="Schlueter J."/>
            <person name="Ma J."/>
            <person name="Mitros T."/>
            <person name="Nelson W."/>
            <person name="Hyten D."/>
            <person name="Song Q."/>
            <person name="Thelen J."/>
            <person name="Cheng J."/>
            <person name="Xu D."/>
            <person name="Hellsten U."/>
            <person name="May G."/>
            <person name="Yu Y."/>
            <person name="Sakurai T."/>
            <person name="Umezawa T."/>
            <person name="Bhattacharyya M."/>
            <person name="Sandhu D."/>
            <person name="Valliyodan B."/>
            <person name="Lindquist E."/>
            <person name="Peto M."/>
            <person name="Grant D."/>
            <person name="Shu S."/>
            <person name="Goodstein D."/>
            <person name="Barry K."/>
            <person name="Futrell-Griggs M."/>
            <person name="Abernathy B."/>
            <person name="Du J."/>
            <person name="Tian Z."/>
            <person name="Zhu L."/>
            <person name="Gill N."/>
            <person name="Joshi T."/>
            <person name="Libault M."/>
            <person name="Sethuraman A."/>
            <person name="Zhang X."/>
            <person name="Shinozaki K."/>
            <person name="Nguyen H."/>
            <person name="Wing R."/>
            <person name="Cregan P."/>
            <person name="Specht J."/>
            <person name="Grimwood J."/>
            <person name="Rokhsar D."/>
            <person name="Stacey G."/>
            <person name="Shoemaker R."/>
            <person name="Jackson S."/>
        </authorList>
    </citation>
    <scope>NUCLEOTIDE SEQUENCE</scope>
    <source>
        <tissue evidence="7">Callus</tissue>
    </source>
</reference>
<reference evidence="7 8" key="1">
    <citation type="journal article" date="2010" name="Nature">
        <title>Genome sequence of the palaeopolyploid soybean.</title>
        <authorList>
            <person name="Schmutz J."/>
            <person name="Cannon S.B."/>
            <person name="Schlueter J."/>
            <person name="Ma J."/>
            <person name="Mitros T."/>
            <person name="Nelson W."/>
            <person name="Hyten D.L."/>
            <person name="Song Q."/>
            <person name="Thelen J.J."/>
            <person name="Cheng J."/>
            <person name="Xu D."/>
            <person name="Hellsten U."/>
            <person name="May G.D."/>
            <person name="Yu Y."/>
            <person name="Sakurai T."/>
            <person name="Umezawa T."/>
            <person name="Bhattacharyya M.K."/>
            <person name="Sandhu D."/>
            <person name="Valliyodan B."/>
            <person name="Lindquist E."/>
            <person name="Peto M."/>
            <person name="Grant D."/>
            <person name="Shu S."/>
            <person name="Goodstein D."/>
            <person name="Barry K."/>
            <person name="Futrell-Griggs M."/>
            <person name="Abernathy B."/>
            <person name="Du J."/>
            <person name="Tian Z."/>
            <person name="Zhu L."/>
            <person name="Gill N."/>
            <person name="Joshi T."/>
            <person name="Libault M."/>
            <person name="Sethuraman A."/>
            <person name="Zhang X.-C."/>
            <person name="Shinozaki K."/>
            <person name="Nguyen H.T."/>
            <person name="Wing R.A."/>
            <person name="Cregan P."/>
            <person name="Specht J."/>
            <person name="Grimwood J."/>
            <person name="Rokhsar D."/>
            <person name="Stacey G."/>
            <person name="Shoemaker R.C."/>
            <person name="Jackson S.A."/>
        </authorList>
    </citation>
    <scope>NUCLEOTIDE SEQUENCE [LARGE SCALE GENOMIC DNA]</scope>
    <source>
        <strain evidence="8">cv. Williams 82</strain>
        <tissue evidence="7">Callus</tissue>
    </source>
</reference>
<dbReference type="PANTHER" id="PTHR27005:SF526">
    <property type="entry name" value="WALL ASSOCIATED KINASE-LIKE PROTEIN"/>
    <property type="match status" value="1"/>
</dbReference>
<dbReference type="Proteomes" id="UP000008827">
    <property type="component" value="Chromosome 15"/>
</dbReference>
<dbReference type="OrthoDB" id="4062651at2759"/>
<evidence type="ECO:0000259" key="6">
    <source>
        <dbReference type="PROSITE" id="PS50011"/>
    </source>
</evidence>
<keyword evidence="2" id="KW-0067">ATP-binding</keyword>
<dbReference type="GO" id="GO:0005524">
    <property type="term" value="F:ATP binding"/>
    <property type="evidence" value="ECO:0007669"/>
    <property type="project" value="UniProtKB-KW"/>
</dbReference>
<dbReference type="InterPro" id="IPR011009">
    <property type="entry name" value="Kinase-like_dom_sf"/>
</dbReference>
<evidence type="ECO:0000256" key="2">
    <source>
        <dbReference type="ARBA" id="ARBA00022840"/>
    </source>
</evidence>
<accession>A0A0R0FZL0</accession>
<dbReference type="OMA" id="WRIIVRT"/>
<dbReference type="InterPro" id="IPR001245">
    <property type="entry name" value="Ser-Thr/Tyr_kinase_cat_dom"/>
</dbReference>
<proteinExistence type="predicted"/>
<dbReference type="InterPro" id="IPR045274">
    <property type="entry name" value="WAK-like"/>
</dbReference>
<feature type="domain" description="Protein kinase" evidence="6">
    <location>
        <begin position="11"/>
        <end position="263"/>
    </location>
</feature>
<dbReference type="SMART" id="SM00220">
    <property type="entry name" value="S_TKc"/>
    <property type="match status" value="1"/>
</dbReference>
<organism evidence="7">
    <name type="scientific">Glycine max</name>
    <name type="common">Soybean</name>
    <name type="synonym">Glycine hispida</name>
    <dbReference type="NCBI Taxonomy" id="3847"/>
    <lineage>
        <taxon>Eukaryota</taxon>
        <taxon>Viridiplantae</taxon>
        <taxon>Streptophyta</taxon>
        <taxon>Embryophyta</taxon>
        <taxon>Tracheophyta</taxon>
        <taxon>Spermatophyta</taxon>
        <taxon>Magnoliopsida</taxon>
        <taxon>eudicotyledons</taxon>
        <taxon>Gunneridae</taxon>
        <taxon>Pentapetalae</taxon>
        <taxon>rosids</taxon>
        <taxon>fabids</taxon>
        <taxon>Fabales</taxon>
        <taxon>Fabaceae</taxon>
        <taxon>Papilionoideae</taxon>
        <taxon>50 kb inversion clade</taxon>
        <taxon>NPAAA clade</taxon>
        <taxon>indigoferoid/millettioid clade</taxon>
        <taxon>Phaseoleae</taxon>
        <taxon>Glycine</taxon>
        <taxon>Glycine subgen. Soja</taxon>
    </lineage>
</organism>
<dbReference type="InterPro" id="IPR000719">
    <property type="entry name" value="Prot_kinase_dom"/>
</dbReference>
<dbReference type="GO" id="GO:0007166">
    <property type="term" value="P:cell surface receptor signaling pathway"/>
    <property type="evidence" value="ECO:0000318"/>
    <property type="project" value="GO_Central"/>
</dbReference>
<feature type="region of interest" description="Disordered" evidence="5">
    <location>
        <begin position="269"/>
        <end position="289"/>
    </location>
</feature>
<dbReference type="Gene3D" id="3.30.200.20">
    <property type="entry name" value="Phosphorylase Kinase, domain 1"/>
    <property type="match status" value="1"/>
</dbReference>
<reference evidence="8" key="2">
    <citation type="submission" date="2018-02" db="UniProtKB">
        <authorList>
            <consortium name="EnsemblPlants"/>
        </authorList>
    </citation>
    <scope>IDENTIFICATION</scope>
    <source>
        <strain evidence="8">Williams 82</strain>
    </source>
</reference>
<evidence type="ECO:0000313" key="8">
    <source>
        <dbReference type="EnsemblPlants" id="KRH11614"/>
    </source>
</evidence>
<dbReference type="EMBL" id="CM000848">
    <property type="protein sequence ID" value="KRH11614.1"/>
    <property type="molecule type" value="Genomic_DNA"/>
</dbReference>
<dbReference type="InterPro" id="IPR008271">
    <property type="entry name" value="Ser/Thr_kinase_AS"/>
</dbReference>
<comment type="catalytic activity">
    <reaction evidence="3">
        <text>L-seryl-[protein] + ATP = O-phospho-L-seryl-[protein] + ADP + H(+)</text>
        <dbReference type="Rhea" id="RHEA:17989"/>
        <dbReference type="Rhea" id="RHEA-COMP:9863"/>
        <dbReference type="Rhea" id="RHEA-COMP:11604"/>
        <dbReference type="ChEBI" id="CHEBI:15378"/>
        <dbReference type="ChEBI" id="CHEBI:29999"/>
        <dbReference type="ChEBI" id="CHEBI:30616"/>
        <dbReference type="ChEBI" id="CHEBI:83421"/>
        <dbReference type="ChEBI" id="CHEBI:456216"/>
    </reaction>
</comment>
<dbReference type="PANTHER" id="PTHR27005">
    <property type="entry name" value="WALL-ASSOCIATED RECEPTOR KINASE-LIKE 21"/>
    <property type="match status" value="1"/>
</dbReference>
<dbReference type="Pfam" id="PF07714">
    <property type="entry name" value="PK_Tyr_Ser-Thr"/>
    <property type="match status" value="1"/>
</dbReference>
<dbReference type="AlphaFoldDB" id="A0A0R0FZL0"/>
<name>A0A0R0FZL0_SOYBN</name>
<protein>
    <recommendedName>
        <fullName evidence="6">Protein kinase domain-containing protein</fullName>
    </recommendedName>
</protein>
<dbReference type="GO" id="GO:0005886">
    <property type="term" value="C:plasma membrane"/>
    <property type="evidence" value="ECO:0000318"/>
    <property type="project" value="GO_Central"/>
</dbReference>
<gene>
    <name evidence="7" type="ORF">GLYMA_15G120600</name>
</gene>